<sequence length="185" mass="19870">MVANATAEVLRSLTRKIAGEKPDLRAATGVINDIGRVLAGGPTTDARALQAEVASLREELERCKDVSELKPSEILQGQHGRIFLAGAMWGADEMMSAYVAQSNRVLEKRSDTTARVAIVDAAMQLLRGGQTTPTAIRRAVEQRGVSVRPDQISKALGELIARGKVAAADGPEGSDRRSRYYKLAD</sequence>
<keyword evidence="2" id="KW-1185">Reference proteome</keyword>
<accession>A0A239FIB8</accession>
<evidence type="ECO:0000313" key="2">
    <source>
        <dbReference type="Proteomes" id="UP000198327"/>
    </source>
</evidence>
<evidence type="ECO:0000313" key="1">
    <source>
        <dbReference type="EMBL" id="SNS56659.1"/>
    </source>
</evidence>
<reference evidence="2" key="1">
    <citation type="submission" date="2017-06" db="EMBL/GenBank/DDBJ databases">
        <authorList>
            <person name="Varghese N."/>
            <person name="Submissions S."/>
        </authorList>
    </citation>
    <scope>NUCLEOTIDE SEQUENCE [LARGE SCALE GENOMIC DNA]</scope>
    <source>
        <strain evidence="2">JCM 23211</strain>
    </source>
</reference>
<protein>
    <submittedName>
        <fullName evidence="1">Uncharacterized protein</fullName>
    </submittedName>
</protein>
<dbReference type="InterPro" id="IPR036388">
    <property type="entry name" value="WH-like_DNA-bd_sf"/>
</dbReference>
<dbReference type="Proteomes" id="UP000198327">
    <property type="component" value="Unassembled WGS sequence"/>
</dbReference>
<name>A0A239FIB8_9NOCA</name>
<gene>
    <name evidence="1" type="ORF">SAMN05421642_103309</name>
</gene>
<proteinExistence type="predicted"/>
<dbReference type="EMBL" id="FZOW01000003">
    <property type="protein sequence ID" value="SNS56659.1"/>
    <property type="molecule type" value="Genomic_DNA"/>
</dbReference>
<dbReference type="AlphaFoldDB" id="A0A239FIB8"/>
<dbReference type="OrthoDB" id="4775471at2"/>
<dbReference type="Gene3D" id="1.10.10.10">
    <property type="entry name" value="Winged helix-like DNA-binding domain superfamily/Winged helix DNA-binding domain"/>
    <property type="match status" value="1"/>
</dbReference>
<dbReference type="RefSeq" id="WP_141136453.1">
    <property type="nucleotide sequence ID" value="NZ_FZOW01000003.1"/>
</dbReference>
<organism evidence="1 2">
    <name type="scientific">Rhodococcoides kyotonense</name>
    <dbReference type="NCBI Taxonomy" id="398843"/>
    <lineage>
        <taxon>Bacteria</taxon>
        <taxon>Bacillati</taxon>
        <taxon>Actinomycetota</taxon>
        <taxon>Actinomycetes</taxon>
        <taxon>Mycobacteriales</taxon>
        <taxon>Nocardiaceae</taxon>
        <taxon>Rhodococcoides</taxon>
    </lineage>
</organism>